<reference evidence="7" key="1">
    <citation type="submission" date="2021-01" db="EMBL/GenBank/DDBJ databases">
        <authorList>
            <person name="Corre E."/>
            <person name="Pelletier E."/>
            <person name="Niang G."/>
            <person name="Scheremetjew M."/>
            <person name="Finn R."/>
            <person name="Kale V."/>
            <person name="Holt S."/>
            <person name="Cochrane G."/>
            <person name="Meng A."/>
            <person name="Brown T."/>
            <person name="Cohen L."/>
        </authorList>
    </citation>
    <scope>NUCLEOTIDE SEQUENCE</scope>
    <source>
        <strain evidence="7">CCMP1897</strain>
    </source>
</reference>
<evidence type="ECO:0000256" key="2">
    <source>
        <dbReference type="ARBA" id="ARBA00022771"/>
    </source>
</evidence>
<feature type="compositionally biased region" description="Basic and acidic residues" evidence="5">
    <location>
        <begin position="578"/>
        <end position="588"/>
    </location>
</feature>
<accession>A0A6U9Q0X6</accession>
<evidence type="ECO:0000256" key="4">
    <source>
        <dbReference type="PROSITE-ProRule" id="PRU00601"/>
    </source>
</evidence>
<feature type="region of interest" description="Disordered" evidence="5">
    <location>
        <begin position="301"/>
        <end position="346"/>
    </location>
</feature>
<evidence type="ECO:0000256" key="3">
    <source>
        <dbReference type="ARBA" id="ARBA00022833"/>
    </source>
</evidence>
<protein>
    <recommendedName>
        <fullName evidence="6">CHY-type domain-containing protein</fullName>
    </recommendedName>
</protein>
<dbReference type="Pfam" id="PF05495">
    <property type="entry name" value="zf-CHY"/>
    <property type="match status" value="1"/>
</dbReference>
<dbReference type="AlphaFoldDB" id="A0A6U9Q0X6"/>
<dbReference type="InterPro" id="IPR008913">
    <property type="entry name" value="Znf_CHY"/>
</dbReference>
<sequence>MDFETKRSFRDAEALQRILRRVKEEFGSKAKLKRSRKRGKESIWPVAVECTVEAPEAAKQYDVEELVVRVEFDQHKDESTVDSVASCSNPAFPERLNHTMSKEVGARWEDLSVTEQEWPLKDLFQWVEEKFVVLVVKEPYCVEEYTTVDESGATLRRMAFVEPPASCQDSQELSAGIMRELECLGKRSDWELNWENHDGGVGFRVMAAPVDPEWKAAKGDQKIPMTGFLPADFPATNCVLECRSSNERFGKLVNKGLEKYVAGAGGRSLNPRQLLHFVENHAGGIWTLLDEVHGARGTVSTESRAMSEDGNLSDSSAESNDSLAARVRESARLEPSETLDSQHRSRPRMALHLEELEMRGICMMQYVSLAVSVACSHCRTPQELRFDPGNALRRWTCHHCGRACEVFAERTMVHERSDTISSLRCEGCIPQDVPFLSLSTTCTSCDASTTVRVSSGRPVRYACHECHAPCRLSYARCLSSAPTTRTNKAFATPMRPGQPLPLRGTCRHYRRSYRWMRFPCCGHWYPCDVCHELQSTNEGCQPHVLAARMACGHCAYEQAFGAQCVKCGAKLTTQGKERGHTKHWEGGKGCRNRAQLSRNDPKKYAGMNKTQKKKGGKQT</sequence>
<evidence type="ECO:0000256" key="1">
    <source>
        <dbReference type="ARBA" id="ARBA00022723"/>
    </source>
</evidence>
<feature type="region of interest" description="Disordered" evidence="5">
    <location>
        <begin position="578"/>
        <end position="619"/>
    </location>
</feature>
<dbReference type="GO" id="GO:0008270">
    <property type="term" value="F:zinc ion binding"/>
    <property type="evidence" value="ECO:0007669"/>
    <property type="project" value="UniProtKB-KW"/>
</dbReference>
<dbReference type="PROSITE" id="PS51266">
    <property type="entry name" value="ZF_CHY"/>
    <property type="match status" value="1"/>
</dbReference>
<keyword evidence="1" id="KW-0479">Metal-binding</keyword>
<dbReference type="EMBL" id="HBIS01001927">
    <property type="protein sequence ID" value="CAE0607897.1"/>
    <property type="molecule type" value="Transcribed_RNA"/>
</dbReference>
<dbReference type="InterPro" id="IPR037274">
    <property type="entry name" value="Znf_CHY_sf"/>
</dbReference>
<keyword evidence="3" id="KW-0862">Zinc</keyword>
<evidence type="ECO:0000256" key="5">
    <source>
        <dbReference type="SAM" id="MobiDB-lite"/>
    </source>
</evidence>
<feature type="compositionally biased region" description="Polar residues" evidence="5">
    <location>
        <begin position="301"/>
        <end position="322"/>
    </location>
</feature>
<name>A0A6U9Q0X6_9CHLO</name>
<dbReference type="SUPFAM" id="SSF161219">
    <property type="entry name" value="CHY zinc finger-like"/>
    <property type="match status" value="1"/>
</dbReference>
<keyword evidence="2 4" id="KW-0863">Zinc-finger</keyword>
<evidence type="ECO:0000313" key="7">
    <source>
        <dbReference type="EMBL" id="CAE0607897.1"/>
    </source>
</evidence>
<gene>
    <name evidence="7" type="ORF">PSAL00342_LOCUS1714</name>
    <name evidence="8" type="ORF">PSAL00342_LOCUS1715</name>
</gene>
<dbReference type="EMBL" id="HBIS01001929">
    <property type="protein sequence ID" value="CAE0607898.1"/>
    <property type="molecule type" value="Transcribed_RNA"/>
</dbReference>
<feature type="compositionally biased region" description="Basic and acidic residues" evidence="5">
    <location>
        <begin position="326"/>
        <end position="343"/>
    </location>
</feature>
<evidence type="ECO:0000259" key="6">
    <source>
        <dbReference type="PROSITE" id="PS51266"/>
    </source>
</evidence>
<feature type="domain" description="CHY-type" evidence="6">
    <location>
        <begin position="499"/>
        <end position="569"/>
    </location>
</feature>
<proteinExistence type="predicted"/>
<feature type="compositionally biased region" description="Basic residues" evidence="5">
    <location>
        <begin position="610"/>
        <end position="619"/>
    </location>
</feature>
<evidence type="ECO:0000313" key="8">
    <source>
        <dbReference type="EMBL" id="CAE0607898.1"/>
    </source>
</evidence>
<organism evidence="7">
    <name type="scientific">Picocystis salinarum</name>
    <dbReference type="NCBI Taxonomy" id="88271"/>
    <lineage>
        <taxon>Eukaryota</taxon>
        <taxon>Viridiplantae</taxon>
        <taxon>Chlorophyta</taxon>
        <taxon>Picocystophyceae</taxon>
        <taxon>Picocystales</taxon>
        <taxon>Picocystaceae</taxon>
        <taxon>Picocystis</taxon>
    </lineage>
</organism>